<protein>
    <submittedName>
        <fullName evidence="2">Uncharacterized protein DUF559</fullName>
    </submittedName>
</protein>
<comment type="caution">
    <text evidence="2">The sequence shown here is derived from an EMBL/GenBank/DDBJ whole genome shotgun (WGS) entry which is preliminary data.</text>
</comment>
<dbReference type="Proteomes" id="UP000226079">
    <property type="component" value="Unassembled WGS sequence"/>
</dbReference>
<reference evidence="2 3" key="1">
    <citation type="submission" date="2017-10" db="EMBL/GenBank/DDBJ databases">
        <title>Sequencing the genomes of 1000 actinobacteria strains.</title>
        <authorList>
            <person name="Klenk H.-P."/>
        </authorList>
    </citation>
    <scope>NUCLEOTIDE SEQUENCE [LARGE SCALE GENOMIC DNA]</scope>
    <source>
        <strain evidence="2 3">DSM 15597</strain>
    </source>
</reference>
<dbReference type="RefSeq" id="WP_098461084.1">
    <property type="nucleotide sequence ID" value="NZ_PDJC01000001.1"/>
</dbReference>
<name>A0A2A9CU72_9ACTN</name>
<dbReference type="EMBL" id="PDJC01000001">
    <property type="protein sequence ID" value="PFG17676.1"/>
    <property type="molecule type" value="Genomic_DNA"/>
</dbReference>
<evidence type="ECO:0000313" key="2">
    <source>
        <dbReference type="EMBL" id="PFG17676.1"/>
    </source>
</evidence>
<sequence>MGSTAAWTLPREPTSTATLRRLGVSRKSIATQARRGSLVQLRQGVYLAAGAWPEDRRAQQLILAKAEVAANPEAVISHQSAALAWELPSPDVDGWTDLPVSITLPATGGYRSSRGATGVHHVARLPAGHVCRDESGYLLTSLARTAVDLAAVRPLPEALVILDGAARRLCQGFVTTPRRSDFTNPAFMAQTKEQLLGAAHLCRHSGLAAAIGLSEPCRESAAESLSAGHFHCAGLPTPIFQAAIRTPIGVFYPDCLWPELRVIGECDGAVKYTDPNAYLREKQREQALRDQGYLVVRWLAREILTSPAVVVERVGRALDC</sequence>
<dbReference type="Pfam" id="PF04480">
    <property type="entry name" value="DUF559"/>
    <property type="match status" value="1"/>
</dbReference>
<dbReference type="InterPro" id="IPR007569">
    <property type="entry name" value="DUF559"/>
</dbReference>
<evidence type="ECO:0000259" key="1">
    <source>
        <dbReference type="Pfam" id="PF04480"/>
    </source>
</evidence>
<dbReference type="AlphaFoldDB" id="A0A2A9CU72"/>
<evidence type="ECO:0000313" key="3">
    <source>
        <dbReference type="Proteomes" id="UP000226079"/>
    </source>
</evidence>
<organism evidence="2 3">
    <name type="scientific">Propionicimonas paludicola</name>
    <dbReference type="NCBI Taxonomy" id="185243"/>
    <lineage>
        <taxon>Bacteria</taxon>
        <taxon>Bacillati</taxon>
        <taxon>Actinomycetota</taxon>
        <taxon>Actinomycetes</taxon>
        <taxon>Propionibacteriales</taxon>
        <taxon>Nocardioidaceae</taxon>
        <taxon>Propionicimonas</taxon>
    </lineage>
</organism>
<feature type="domain" description="DUF559" evidence="1">
    <location>
        <begin position="246"/>
        <end position="317"/>
    </location>
</feature>
<keyword evidence="3" id="KW-1185">Reference proteome</keyword>
<gene>
    <name evidence="2" type="ORF">ATK74_2249</name>
</gene>
<proteinExistence type="predicted"/>
<accession>A0A2A9CU72</accession>